<feature type="transmembrane region" description="Helical" evidence="1">
    <location>
        <begin position="144"/>
        <end position="166"/>
    </location>
</feature>
<dbReference type="EMBL" id="JAKRKC020000001">
    <property type="protein sequence ID" value="MCK2214686.1"/>
    <property type="molecule type" value="Genomic_DNA"/>
</dbReference>
<evidence type="ECO:0000256" key="1">
    <source>
        <dbReference type="SAM" id="Phobius"/>
    </source>
</evidence>
<evidence type="ECO:0000313" key="3">
    <source>
        <dbReference type="EMBL" id="MCK2214686.1"/>
    </source>
</evidence>
<keyword evidence="4" id="KW-1185">Reference proteome</keyword>
<feature type="transmembrane region" description="Helical" evidence="1">
    <location>
        <begin position="58"/>
        <end position="80"/>
    </location>
</feature>
<keyword evidence="1" id="KW-1133">Transmembrane helix</keyword>
<feature type="transmembrane region" description="Helical" evidence="1">
    <location>
        <begin position="92"/>
        <end position="116"/>
    </location>
</feature>
<reference evidence="3 4" key="1">
    <citation type="submission" date="2022-04" db="EMBL/GenBank/DDBJ databases">
        <title>Genome draft of Actinomadura sp. ATCC 31491.</title>
        <authorList>
            <person name="Shi X."/>
            <person name="Du Y."/>
        </authorList>
    </citation>
    <scope>NUCLEOTIDE SEQUENCE [LARGE SCALE GENOMIC DNA]</scope>
    <source>
        <strain evidence="3 4">ATCC 31491</strain>
    </source>
</reference>
<evidence type="ECO:0000256" key="2">
    <source>
        <dbReference type="SAM" id="SignalP"/>
    </source>
</evidence>
<organism evidence="3 4">
    <name type="scientific">Actinomadura luzonensis</name>
    <dbReference type="NCBI Taxonomy" id="2805427"/>
    <lineage>
        <taxon>Bacteria</taxon>
        <taxon>Bacillati</taxon>
        <taxon>Actinomycetota</taxon>
        <taxon>Actinomycetes</taxon>
        <taxon>Streptosporangiales</taxon>
        <taxon>Thermomonosporaceae</taxon>
        <taxon>Actinomadura</taxon>
    </lineage>
</organism>
<feature type="transmembrane region" description="Helical" evidence="1">
    <location>
        <begin position="173"/>
        <end position="193"/>
    </location>
</feature>
<name>A0ABT0FQU1_9ACTN</name>
<keyword evidence="2" id="KW-0732">Signal</keyword>
<feature type="transmembrane region" description="Helical" evidence="1">
    <location>
        <begin position="199"/>
        <end position="217"/>
    </location>
</feature>
<proteinExistence type="predicted"/>
<keyword evidence="1" id="KW-0812">Transmembrane</keyword>
<evidence type="ECO:0000313" key="4">
    <source>
        <dbReference type="Proteomes" id="UP001317259"/>
    </source>
</evidence>
<gene>
    <name evidence="3" type="ORF">MF672_012905</name>
</gene>
<sequence length="221" mass="22335">MDTSVRVAASRSVPLALALFTAPWGLAAANAAYAWATRAGGGDETGAQTLALAAAHPGLYRLGSVAAMLGSLLMVPAALGAHRLLAGRSPRLGTTGAVLMAGGYVCYFAIAFTGVIELAMAERGGPVPDYAAVLDRGQDDLTGLWVFLLFVLGNLVGTLLLGAALLRSHRVPAWAAVAVLAWPPLHVAGLVAGSEWFEVAGGVLQAVGLGAAGIRLLNATG</sequence>
<feature type="chain" id="PRO_5045601902" evidence="2">
    <location>
        <begin position="28"/>
        <end position="221"/>
    </location>
</feature>
<accession>A0ABT0FQU1</accession>
<keyword evidence="1" id="KW-0472">Membrane</keyword>
<dbReference type="RefSeq" id="WP_242373962.1">
    <property type="nucleotide sequence ID" value="NZ_JAKRKC020000001.1"/>
</dbReference>
<dbReference type="Proteomes" id="UP001317259">
    <property type="component" value="Unassembled WGS sequence"/>
</dbReference>
<feature type="signal peptide" evidence="2">
    <location>
        <begin position="1"/>
        <end position="27"/>
    </location>
</feature>
<comment type="caution">
    <text evidence="3">The sequence shown here is derived from an EMBL/GenBank/DDBJ whole genome shotgun (WGS) entry which is preliminary data.</text>
</comment>
<protein>
    <submittedName>
        <fullName evidence="3">DUF4386 family protein</fullName>
    </submittedName>
</protein>